<evidence type="ECO:0000313" key="8">
    <source>
        <dbReference type="Proteomes" id="UP000738431"/>
    </source>
</evidence>
<feature type="transmembrane region" description="Helical" evidence="5">
    <location>
        <begin position="120"/>
        <end position="142"/>
    </location>
</feature>
<proteinExistence type="predicted"/>
<dbReference type="PANTHER" id="PTHR37422">
    <property type="entry name" value="TEICHURONIC ACID BIOSYNTHESIS PROTEIN TUAE"/>
    <property type="match status" value="1"/>
</dbReference>
<feature type="transmembrane region" description="Helical" evidence="5">
    <location>
        <begin position="325"/>
        <end position="345"/>
    </location>
</feature>
<dbReference type="Pfam" id="PF04932">
    <property type="entry name" value="Wzy_C"/>
    <property type="match status" value="1"/>
</dbReference>
<reference evidence="7 8" key="1">
    <citation type="submission" date="2023-12" db="EMBL/GenBank/DDBJ databases">
        <title>Description of an unclassified Opitutus bacterium of Verrucomicrobiota.</title>
        <authorList>
            <person name="Zhang D.-F."/>
        </authorList>
    </citation>
    <scope>NUCLEOTIDE SEQUENCE [LARGE SCALE GENOMIC DNA]</scope>
    <source>
        <strain evidence="7 8">WL0086</strain>
    </source>
</reference>
<comment type="subcellular location">
    <subcellularLocation>
        <location evidence="1">Membrane</location>
        <topology evidence="1">Multi-pass membrane protein</topology>
    </subcellularLocation>
</comment>
<keyword evidence="7" id="KW-0436">Ligase</keyword>
<feature type="transmembrane region" description="Helical" evidence="5">
    <location>
        <begin position="196"/>
        <end position="212"/>
    </location>
</feature>
<dbReference type="GO" id="GO:0016874">
    <property type="term" value="F:ligase activity"/>
    <property type="evidence" value="ECO:0007669"/>
    <property type="project" value="UniProtKB-KW"/>
</dbReference>
<dbReference type="RefSeq" id="WP_221033299.1">
    <property type="nucleotide sequence ID" value="NZ_CP139781.1"/>
</dbReference>
<protein>
    <submittedName>
        <fullName evidence="7">O-antigen ligase family protein</fullName>
    </submittedName>
</protein>
<sequence length="417" mass="45981">MPKNSRIVLIDESKLLWLFGFSMGLVGVKVSGNNSLNLGNLLFVVILVLALSKLERIRFHIYPLALIAIFVFSLFISTAYSDYTDLALRGSVAYLGYALSFVVGLLLLKGATGIIAFFQGMSLSVVVVAVAAGLTALGIAPLGEVNSARNMFGFVMPFPKVVPLGLSNGYAVACYVVGIFYNLIDVMFRISRRRHALKIAFFIITLFGAFVLQSRNFIVSALAFAILLPAVLVLRGRGPLRFVSMLVVVAIAGVFTYVLTSERELIYGFIDVSKSNVEIRLMQWELALHLVNENLWTGIGPGAFAEIFVHPYMKYHQLAFHSGTFGYFVDLGVLGFFSYVLLLIYSTTRFWKSIWPASLTKVYAFVLLMPITLTLVQLATPAYGSKLIWFLMAYGCTVSRGEGACNRGARKYESASF</sequence>
<accession>A0ABZ1CAU9</accession>
<dbReference type="Proteomes" id="UP000738431">
    <property type="component" value="Chromosome"/>
</dbReference>
<feature type="transmembrane region" description="Helical" evidence="5">
    <location>
        <begin position="86"/>
        <end position="108"/>
    </location>
</feature>
<dbReference type="InterPro" id="IPR051533">
    <property type="entry name" value="WaaL-like"/>
</dbReference>
<feature type="transmembrane region" description="Helical" evidence="5">
    <location>
        <begin position="162"/>
        <end position="184"/>
    </location>
</feature>
<keyword evidence="8" id="KW-1185">Reference proteome</keyword>
<keyword evidence="2 5" id="KW-0812">Transmembrane</keyword>
<feature type="domain" description="O-antigen ligase-related" evidence="6">
    <location>
        <begin position="201"/>
        <end position="339"/>
    </location>
</feature>
<feature type="transmembrane region" description="Helical" evidence="5">
    <location>
        <begin position="365"/>
        <end position="384"/>
    </location>
</feature>
<keyword evidence="3 5" id="KW-1133">Transmembrane helix</keyword>
<evidence type="ECO:0000256" key="3">
    <source>
        <dbReference type="ARBA" id="ARBA00022989"/>
    </source>
</evidence>
<dbReference type="PANTHER" id="PTHR37422:SF13">
    <property type="entry name" value="LIPOPOLYSACCHARIDE BIOSYNTHESIS PROTEIN PA4999-RELATED"/>
    <property type="match status" value="1"/>
</dbReference>
<keyword evidence="4 5" id="KW-0472">Membrane</keyword>
<name>A0ABZ1CAU9_9BACT</name>
<evidence type="ECO:0000256" key="2">
    <source>
        <dbReference type="ARBA" id="ARBA00022692"/>
    </source>
</evidence>
<feature type="transmembrane region" description="Helical" evidence="5">
    <location>
        <begin position="242"/>
        <end position="259"/>
    </location>
</feature>
<dbReference type="EMBL" id="CP139781">
    <property type="protein sequence ID" value="WRQ88591.1"/>
    <property type="molecule type" value="Genomic_DNA"/>
</dbReference>
<evidence type="ECO:0000259" key="6">
    <source>
        <dbReference type="Pfam" id="PF04932"/>
    </source>
</evidence>
<evidence type="ECO:0000256" key="5">
    <source>
        <dbReference type="SAM" id="Phobius"/>
    </source>
</evidence>
<dbReference type="InterPro" id="IPR007016">
    <property type="entry name" value="O-antigen_ligase-rel_domated"/>
</dbReference>
<feature type="transmembrane region" description="Helical" evidence="5">
    <location>
        <begin position="61"/>
        <end position="80"/>
    </location>
</feature>
<feature type="transmembrane region" description="Helical" evidence="5">
    <location>
        <begin position="38"/>
        <end position="54"/>
    </location>
</feature>
<organism evidence="7 8">
    <name type="scientific">Actomonas aquatica</name>
    <dbReference type="NCBI Taxonomy" id="2866162"/>
    <lineage>
        <taxon>Bacteria</taxon>
        <taxon>Pseudomonadati</taxon>
        <taxon>Verrucomicrobiota</taxon>
        <taxon>Opitutia</taxon>
        <taxon>Opitutales</taxon>
        <taxon>Opitutaceae</taxon>
        <taxon>Actomonas</taxon>
    </lineage>
</organism>
<gene>
    <name evidence="7" type="ORF">K1X11_004190</name>
</gene>
<evidence type="ECO:0000256" key="1">
    <source>
        <dbReference type="ARBA" id="ARBA00004141"/>
    </source>
</evidence>
<feature type="transmembrane region" description="Helical" evidence="5">
    <location>
        <begin position="218"/>
        <end position="235"/>
    </location>
</feature>
<evidence type="ECO:0000256" key="4">
    <source>
        <dbReference type="ARBA" id="ARBA00023136"/>
    </source>
</evidence>
<evidence type="ECO:0000313" key="7">
    <source>
        <dbReference type="EMBL" id="WRQ88591.1"/>
    </source>
</evidence>